<keyword evidence="4 8" id="KW-0732">Signal</keyword>
<dbReference type="GO" id="GO:0016491">
    <property type="term" value="F:oxidoreductase activity"/>
    <property type="evidence" value="ECO:0007669"/>
    <property type="project" value="InterPro"/>
</dbReference>
<feature type="signal peptide" evidence="8">
    <location>
        <begin position="1"/>
        <end position="20"/>
    </location>
</feature>
<dbReference type="Gene3D" id="3.40.462.20">
    <property type="match status" value="1"/>
</dbReference>
<evidence type="ECO:0000313" key="10">
    <source>
        <dbReference type="EMBL" id="GMN25641.1"/>
    </source>
</evidence>
<dbReference type="Gene3D" id="3.30.43.10">
    <property type="entry name" value="Uridine Diphospho-n-acetylenolpyruvylglucosamine Reductase, domain 2"/>
    <property type="match status" value="1"/>
</dbReference>
<dbReference type="SUPFAM" id="SSF56176">
    <property type="entry name" value="FAD-binding/transporter-associated domain-like"/>
    <property type="match status" value="1"/>
</dbReference>
<keyword evidence="7" id="KW-0325">Glycoprotein</keyword>
<evidence type="ECO:0000256" key="1">
    <source>
        <dbReference type="ARBA" id="ARBA00001974"/>
    </source>
</evidence>
<dbReference type="InterPro" id="IPR036318">
    <property type="entry name" value="FAD-bd_PCMH-like_sf"/>
</dbReference>
<accession>A0AA87ZK13</accession>
<evidence type="ECO:0000256" key="4">
    <source>
        <dbReference type="ARBA" id="ARBA00022729"/>
    </source>
</evidence>
<keyword evidence="6" id="KW-1015">Disulfide bond</keyword>
<dbReference type="FunFam" id="3.30.43.10:FF:000004">
    <property type="entry name" value="Berberine bridge enzyme-like 15"/>
    <property type="match status" value="1"/>
</dbReference>
<comment type="caution">
    <text evidence="10">The sequence shown here is derived from an EMBL/GenBank/DDBJ whole genome shotgun (WGS) entry which is preliminary data.</text>
</comment>
<dbReference type="InterPro" id="IPR006094">
    <property type="entry name" value="Oxid_FAD_bind_N"/>
</dbReference>
<organism evidence="10 11">
    <name type="scientific">Ficus carica</name>
    <name type="common">Common fig</name>
    <dbReference type="NCBI Taxonomy" id="3494"/>
    <lineage>
        <taxon>Eukaryota</taxon>
        <taxon>Viridiplantae</taxon>
        <taxon>Streptophyta</taxon>
        <taxon>Embryophyta</taxon>
        <taxon>Tracheophyta</taxon>
        <taxon>Spermatophyta</taxon>
        <taxon>Magnoliopsida</taxon>
        <taxon>eudicotyledons</taxon>
        <taxon>Gunneridae</taxon>
        <taxon>Pentapetalae</taxon>
        <taxon>rosids</taxon>
        <taxon>fabids</taxon>
        <taxon>Rosales</taxon>
        <taxon>Moraceae</taxon>
        <taxon>Ficeae</taxon>
        <taxon>Ficus</taxon>
    </lineage>
</organism>
<reference evidence="10" key="1">
    <citation type="submission" date="2023-07" db="EMBL/GenBank/DDBJ databases">
        <title>draft genome sequence of fig (Ficus carica).</title>
        <authorList>
            <person name="Takahashi T."/>
            <person name="Nishimura K."/>
        </authorList>
    </citation>
    <scope>NUCLEOTIDE SEQUENCE</scope>
</reference>
<proteinExistence type="inferred from homology"/>
<dbReference type="GO" id="GO:1901696">
    <property type="term" value="P:cannabinoid biosynthetic process"/>
    <property type="evidence" value="ECO:0007669"/>
    <property type="project" value="UniProtKB-ARBA"/>
</dbReference>
<evidence type="ECO:0000313" key="11">
    <source>
        <dbReference type="Proteomes" id="UP001187192"/>
    </source>
</evidence>
<dbReference type="InterPro" id="IPR012951">
    <property type="entry name" value="BBE"/>
</dbReference>
<dbReference type="Pfam" id="PF08031">
    <property type="entry name" value="BBE"/>
    <property type="match status" value="1"/>
</dbReference>
<keyword evidence="5" id="KW-0274">FAD</keyword>
<gene>
    <name evidence="10" type="ORF">TIFTF001_040750</name>
</gene>
<evidence type="ECO:0000256" key="3">
    <source>
        <dbReference type="ARBA" id="ARBA00022630"/>
    </source>
</evidence>
<evidence type="ECO:0000256" key="7">
    <source>
        <dbReference type="ARBA" id="ARBA00023180"/>
    </source>
</evidence>
<evidence type="ECO:0000256" key="2">
    <source>
        <dbReference type="ARBA" id="ARBA00005466"/>
    </source>
</evidence>
<evidence type="ECO:0000256" key="8">
    <source>
        <dbReference type="SAM" id="SignalP"/>
    </source>
</evidence>
<keyword evidence="3" id="KW-0285">Flavoprotein</keyword>
<sequence>MKSFFAKIIFFLFLFLVASSANGTRHEDFFQCLSTHISNPTSTHEPIIHTPNDNNSSYSTLLTSSIHNHRFSTPSTPKPTAIITPSHASHIQATVFCSKEHGVQIRIRSGGHDYEGLSYTSYNNKKNVTSLFVVIDLRHLSSISVDVESQSAWVQTGATLGQLYYRIAEKSENLAFPAGDCHTVGMGGQIGGGGYGYLTRKHGLAADNVLDAEIIDAQGRILDRKSMGEDLFWAIRGGGAASFGIVLAWKVRLVPVPSKVTVLSVWRNMEHVATKKFLNAHKVDEDLSIYITFVTASYVDEQGNKKIVVEANVRGTFHGAMDRFLELMQEEFPELGLQRQECHEMRWVESFRFFNLYGNDESLDVLLSRKSNYNLMSFKVKSDYVKEPIPDDVFEAMLGRLYEIEVGRAYVYLFPYGGKVNEISESAIPLPYRAGNLYMLHYIVRWEEEEEEEKHLSWIRGLYNYMTPYVSKNPRATYLNFRDLDIGMNDNDGNTTSMEEAAIWGSKYFNNNFNRLVHVKSIVDPTNIFTHEQSIPPLLTHVYSSI</sequence>
<dbReference type="EMBL" id="BTGU01001570">
    <property type="protein sequence ID" value="GMN25641.1"/>
    <property type="molecule type" value="Genomic_DNA"/>
</dbReference>
<dbReference type="Gene3D" id="3.30.465.10">
    <property type="match status" value="1"/>
</dbReference>
<dbReference type="Pfam" id="PF01565">
    <property type="entry name" value="FAD_binding_4"/>
    <property type="match status" value="1"/>
</dbReference>
<evidence type="ECO:0000256" key="5">
    <source>
        <dbReference type="ARBA" id="ARBA00022827"/>
    </source>
</evidence>
<name>A0AA87ZK13_FICCA</name>
<comment type="cofactor">
    <cofactor evidence="1">
        <name>FAD</name>
        <dbReference type="ChEBI" id="CHEBI:57692"/>
    </cofactor>
</comment>
<evidence type="ECO:0000256" key="6">
    <source>
        <dbReference type="ARBA" id="ARBA00023157"/>
    </source>
</evidence>
<dbReference type="InterPro" id="IPR016169">
    <property type="entry name" value="FAD-bd_PCMH_sub2"/>
</dbReference>
<feature type="domain" description="FAD-binding PCMH-type" evidence="9">
    <location>
        <begin position="75"/>
        <end position="256"/>
    </location>
</feature>
<dbReference type="InterPro" id="IPR016167">
    <property type="entry name" value="FAD-bd_PCMH_sub1"/>
</dbReference>
<dbReference type="InterPro" id="IPR016166">
    <property type="entry name" value="FAD-bd_PCMH"/>
</dbReference>
<dbReference type="PROSITE" id="PS51387">
    <property type="entry name" value="FAD_PCMH"/>
    <property type="match status" value="1"/>
</dbReference>
<protein>
    <recommendedName>
        <fullName evidence="9">FAD-binding PCMH-type domain-containing protein</fullName>
    </recommendedName>
</protein>
<comment type="similarity">
    <text evidence="2">Belongs to the oxygen-dependent FAD-linked oxidoreductase family.</text>
</comment>
<keyword evidence="11" id="KW-1185">Reference proteome</keyword>
<dbReference type="PANTHER" id="PTHR32448">
    <property type="entry name" value="OS08G0158400 PROTEIN"/>
    <property type="match status" value="1"/>
</dbReference>
<dbReference type="Proteomes" id="UP001187192">
    <property type="component" value="Unassembled WGS sequence"/>
</dbReference>
<evidence type="ECO:0000259" key="9">
    <source>
        <dbReference type="PROSITE" id="PS51387"/>
    </source>
</evidence>
<feature type="chain" id="PRO_5041726163" description="FAD-binding PCMH-type domain-containing protein" evidence="8">
    <location>
        <begin position="21"/>
        <end position="546"/>
    </location>
</feature>
<dbReference type="AlphaFoldDB" id="A0AA87ZK13"/>
<dbReference type="GO" id="GO:0071949">
    <property type="term" value="F:FAD binding"/>
    <property type="evidence" value="ECO:0007669"/>
    <property type="project" value="InterPro"/>
</dbReference>